<accession>A5DH55</accession>
<keyword evidence="3" id="KW-0805">Transcription regulation</keyword>
<evidence type="ECO:0000313" key="11">
    <source>
        <dbReference type="Proteomes" id="UP000001997"/>
    </source>
</evidence>
<dbReference type="OrthoDB" id="674948at2759"/>
<dbReference type="PANTHER" id="PTHR46714">
    <property type="entry name" value="TRANSCRIPTIONAL ACTIVATOR HAC1"/>
    <property type="match status" value="1"/>
</dbReference>
<dbReference type="GO" id="GO:0006986">
    <property type="term" value="P:response to unfolded protein"/>
    <property type="evidence" value="ECO:0007669"/>
    <property type="project" value="UniProtKB-KW"/>
</dbReference>
<evidence type="ECO:0000256" key="7">
    <source>
        <dbReference type="ARBA" id="ARBA00023242"/>
    </source>
</evidence>
<dbReference type="RefSeq" id="XP_001484877.2">
    <property type="nucleotide sequence ID" value="XM_001484827.1"/>
</dbReference>
<feature type="compositionally biased region" description="Basic and acidic residues" evidence="8">
    <location>
        <begin position="25"/>
        <end position="38"/>
    </location>
</feature>
<feature type="compositionally biased region" description="Polar residues" evidence="8">
    <location>
        <begin position="221"/>
        <end position="233"/>
    </location>
</feature>
<dbReference type="HOGENOM" id="CLU_071671_0_0_1"/>
<feature type="compositionally biased region" description="Acidic residues" evidence="8">
    <location>
        <begin position="142"/>
        <end position="154"/>
    </location>
</feature>
<evidence type="ECO:0000256" key="1">
    <source>
        <dbReference type="ARBA" id="ARBA00004123"/>
    </source>
</evidence>
<evidence type="ECO:0000256" key="8">
    <source>
        <dbReference type="SAM" id="MobiDB-lite"/>
    </source>
</evidence>
<feature type="region of interest" description="Disordered" evidence="8">
    <location>
        <begin position="201"/>
        <end position="247"/>
    </location>
</feature>
<evidence type="ECO:0000256" key="2">
    <source>
        <dbReference type="ARBA" id="ARBA00007163"/>
    </source>
</evidence>
<dbReference type="InterPro" id="IPR044280">
    <property type="entry name" value="Hac1/HY5"/>
</dbReference>
<dbReference type="InParanoid" id="A5DH55"/>
<dbReference type="InterPro" id="IPR004827">
    <property type="entry name" value="bZIP"/>
</dbReference>
<feature type="compositionally biased region" description="Basic and acidic residues" evidence="8">
    <location>
        <begin position="160"/>
        <end position="169"/>
    </location>
</feature>
<evidence type="ECO:0000256" key="3">
    <source>
        <dbReference type="ARBA" id="ARBA00023015"/>
    </source>
</evidence>
<dbReference type="Gene3D" id="1.20.5.170">
    <property type="match status" value="1"/>
</dbReference>
<keyword evidence="11" id="KW-1185">Reference proteome</keyword>
<dbReference type="Proteomes" id="UP000001997">
    <property type="component" value="Unassembled WGS sequence"/>
</dbReference>
<gene>
    <name evidence="10" type="ORF">PGUG_02606</name>
</gene>
<evidence type="ECO:0000256" key="4">
    <source>
        <dbReference type="ARBA" id="ARBA00023125"/>
    </source>
</evidence>
<reference evidence="10 11" key="1">
    <citation type="journal article" date="2009" name="Nature">
        <title>Evolution of pathogenicity and sexual reproduction in eight Candida genomes.</title>
        <authorList>
            <person name="Butler G."/>
            <person name="Rasmussen M.D."/>
            <person name="Lin M.F."/>
            <person name="Santos M.A."/>
            <person name="Sakthikumar S."/>
            <person name="Munro C.A."/>
            <person name="Rheinbay E."/>
            <person name="Grabherr M."/>
            <person name="Forche A."/>
            <person name="Reedy J.L."/>
            <person name="Agrafioti I."/>
            <person name="Arnaud M.B."/>
            <person name="Bates S."/>
            <person name="Brown A.J."/>
            <person name="Brunke S."/>
            <person name="Costanzo M.C."/>
            <person name="Fitzpatrick D.A."/>
            <person name="de Groot P.W."/>
            <person name="Harris D."/>
            <person name="Hoyer L.L."/>
            <person name="Hube B."/>
            <person name="Klis F.M."/>
            <person name="Kodira C."/>
            <person name="Lennard N."/>
            <person name="Logue M.E."/>
            <person name="Martin R."/>
            <person name="Neiman A.M."/>
            <person name="Nikolaou E."/>
            <person name="Quail M.A."/>
            <person name="Quinn J."/>
            <person name="Santos M.C."/>
            <person name="Schmitzberger F.F."/>
            <person name="Sherlock G."/>
            <person name="Shah P."/>
            <person name="Silverstein K.A."/>
            <person name="Skrzypek M.S."/>
            <person name="Soll D."/>
            <person name="Staggs R."/>
            <person name="Stansfield I."/>
            <person name="Stumpf M.P."/>
            <person name="Sudbery P.E."/>
            <person name="Srikantha T."/>
            <person name="Zeng Q."/>
            <person name="Berman J."/>
            <person name="Berriman M."/>
            <person name="Heitman J."/>
            <person name="Gow N.A."/>
            <person name="Lorenz M.C."/>
            <person name="Birren B.W."/>
            <person name="Kellis M."/>
            <person name="Cuomo C.A."/>
        </authorList>
    </citation>
    <scope>NUCLEOTIDE SEQUENCE [LARGE SCALE GENOMIC DNA]</scope>
    <source>
        <strain evidence="11">ATCC 6260 / CBS 566 / DSM 6381 / JCM 1539 / NBRC 10279 / NRRL Y-324</strain>
    </source>
</reference>
<feature type="region of interest" description="Disordered" evidence="8">
    <location>
        <begin position="113"/>
        <end position="169"/>
    </location>
</feature>
<dbReference type="GeneID" id="5126582"/>
<dbReference type="GO" id="GO:0045944">
    <property type="term" value="P:positive regulation of transcription by RNA polymerase II"/>
    <property type="evidence" value="ECO:0007669"/>
    <property type="project" value="InterPro"/>
</dbReference>
<organism evidence="10 11">
    <name type="scientific">Meyerozyma guilliermondii (strain ATCC 6260 / CBS 566 / DSM 6381 / JCM 1539 / NBRC 10279 / NRRL Y-324)</name>
    <name type="common">Yeast</name>
    <name type="synonym">Candida guilliermondii</name>
    <dbReference type="NCBI Taxonomy" id="294746"/>
    <lineage>
        <taxon>Eukaryota</taxon>
        <taxon>Fungi</taxon>
        <taxon>Dikarya</taxon>
        <taxon>Ascomycota</taxon>
        <taxon>Saccharomycotina</taxon>
        <taxon>Pichiomycetes</taxon>
        <taxon>Debaryomycetaceae</taxon>
        <taxon>Meyerozyma</taxon>
    </lineage>
</organism>
<feature type="domain" description="BZIP" evidence="9">
    <location>
        <begin position="30"/>
        <end position="79"/>
    </location>
</feature>
<dbReference type="CDD" id="cd14710">
    <property type="entry name" value="bZIP_HAC1-like"/>
    <property type="match status" value="1"/>
</dbReference>
<keyword evidence="7" id="KW-0539">Nucleus</keyword>
<dbReference type="OMA" id="IHANMSS"/>
<dbReference type="STRING" id="294746.A5DH55"/>
<comment type="similarity">
    <text evidence="2">Belongs to the bZIP family.</text>
</comment>
<evidence type="ECO:0000259" key="9">
    <source>
        <dbReference type="PROSITE" id="PS50217"/>
    </source>
</evidence>
<name>A5DH55_PICGU</name>
<proteinExistence type="inferred from homology"/>
<feature type="region of interest" description="Disordered" evidence="8">
    <location>
        <begin position="1"/>
        <end position="51"/>
    </location>
</feature>
<dbReference type="Pfam" id="PF00170">
    <property type="entry name" value="bZIP_1"/>
    <property type="match status" value="1"/>
</dbReference>
<evidence type="ECO:0000256" key="5">
    <source>
        <dbReference type="ARBA" id="ARBA00023163"/>
    </source>
</evidence>
<evidence type="ECO:0000256" key="6">
    <source>
        <dbReference type="ARBA" id="ARBA00023230"/>
    </source>
</evidence>
<dbReference type="GO" id="GO:0005634">
    <property type="term" value="C:nucleus"/>
    <property type="evidence" value="ECO:0007669"/>
    <property type="project" value="UniProtKB-SubCell"/>
</dbReference>
<dbReference type="InterPro" id="IPR046347">
    <property type="entry name" value="bZIP_sf"/>
</dbReference>
<feature type="compositionally biased region" description="Basic residues" evidence="8">
    <location>
        <begin position="39"/>
        <end position="51"/>
    </location>
</feature>
<evidence type="ECO:0000313" key="10">
    <source>
        <dbReference type="EMBL" id="EDK38508.2"/>
    </source>
</evidence>
<dbReference type="PROSITE" id="PS00036">
    <property type="entry name" value="BZIP_BASIC"/>
    <property type="match status" value="1"/>
</dbReference>
<dbReference type="SMART" id="SM00338">
    <property type="entry name" value="BRLZ"/>
    <property type="match status" value="1"/>
</dbReference>
<dbReference type="KEGG" id="pgu:PGUG_02606"/>
<dbReference type="SUPFAM" id="SSF57959">
    <property type="entry name" value="Leucine zipper domain"/>
    <property type="match status" value="1"/>
</dbReference>
<feature type="compositionally biased region" description="Polar residues" evidence="8">
    <location>
        <begin position="203"/>
        <end position="212"/>
    </location>
</feature>
<protein>
    <recommendedName>
        <fullName evidence="9">BZIP domain-containing protein</fullName>
    </recommendedName>
</protein>
<keyword evidence="4" id="KW-0238">DNA-binding</keyword>
<comment type="subcellular location">
    <subcellularLocation>
        <location evidence="1">Nucleus</location>
    </subcellularLocation>
</comment>
<dbReference type="AlphaFoldDB" id="A5DH55"/>
<dbReference type="EMBL" id="CH408157">
    <property type="protein sequence ID" value="EDK38508.2"/>
    <property type="molecule type" value="Genomic_DNA"/>
</dbReference>
<dbReference type="PROSITE" id="PS50217">
    <property type="entry name" value="BZIP"/>
    <property type="match status" value="1"/>
</dbReference>
<keyword evidence="6" id="KW-0834">Unfolded protein response</keyword>
<dbReference type="GO" id="GO:0000981">
    <property type="term" value="F:DNA-binding transcription factor activity, RNA polymerase II-specific"/>
    <property type="evidence" value="ECO:0007669"/>
    <property type="project" value="InterPro"/>
</dbReference>
<dbReference type="eggNOG" id="ENOG502S526">
    <property type="taxonomic scope" value="Eukaryota"/>
</dbReference>
<dbReference type="PANTHER" id="PTHR46714:SF6">
    <property type="entry name" value="TRANSCRIPTIONAL ACTIVATOR HAC1"/>
    <property type="match status" value="1"/>
</dbReference>
<sequence>MSDVVDSVSESNLKSSLPPRKRAKTKEEKEQRRVERILRNRRAAHASREKKRKHVEYLESYVVKLEQNLFKLQSNLDRIMPLCDESKLQSVEINEIENLSDLKEKIHANLSSTTFGSDDNENSRSASADVEPPFKKQRVYSEGDEHEAAEDDASGYDSPVKSEHSESNDKELLSVNKGDNSYFNYLSPISINSPINSPIDLTLQKSDSNMPSFSLDDPSHQNESSISPVSTPVSHEPETSTFDVMGQNPEEILYPKLYDSVSLAVE</sequence>
<dbReference type="GO" id="GO:0003677">
    <property type="term" value="F:DNA binding"/>
    <property type="evidence" value="ECO:0007669"/>
    <property type="project" value="UniProtKB-KW"/>
</dbReference>
<keyword evidence="5" id="KW-0804">Transcription</keyword>